<evidence type="ECO:0000256" key="1">
    <source>
        <dbReference type="SAM" id="Coils"/>
    </source>
</evidence>
<evidence type="ECO:0000313" key="3">
    <source>
        <dbReference type="EMBL" id="KAL2914724.1"/>
    </source>
</evidence>
<evidence type="ECO:0000256" key="2">
    <source>
        <dbReference type="SAM" id="MobiDB-lite"/>
    </source>
</evidence>
<comment type="caution">
    <text evidence="3">The sequence shown here is derived from an EMBL/GenBank/DDBJ whole genome shotgun (WGS) entry which is preliminary data.</text>
</comment>
<evidence type="ECO:0008006" key="5">
    <source>
        <dbReference type="Google" id="ProtNLM"/>
    </source>
</evidence>
<dbReference type="EMBL" id="JADGIZ020000030">
    <property type="protein sequence ID" value="KAL2914724.1"/>
    <property type="molecule type" value="Genomic_DNA"/>
</dbReference>
<keyword evidence="1" id="KW-0175">Coiled coil</keyword>
<keyword evidence="4" id="KW-1185">Reference proteome</keyword>
<protein>
    <recommendedName>
        <fullName evidence="5">Ankyrin repeat protein</fullName>
    </recommendedName>
</protein>
<sequence>MTSRSDTSALHVSASAAEAITPTQALHALVLSLSHGLESLRRQLHEQHAAGEALRADLAAQSDANTALLGDADALRSMLADLEAEAQAQRGAAVRLQAVAESHAAINAELQARVTSLEAQIQALRILVASPAAAAPLLVNQPTDAPPAAEPAEEPTDEPLALDPQAVESPLVELHVVESHIVESHEAESPATELPVVEPPAAPARAAVVMPPMRLNADATNLWDRLPDDVHSKIVDLAGDLTKLANGLLHPFEIVNLHYERLERLWLDVFASDWQGDLLSLPKGPVGIEHGICTRGMLVRMGEIGRISPKTAIHVIVANKWDDMINWQDENVVILVACAAAECGRADLLREIFEVRRLVPPTPLIVSRALGSGHLAVADMLLELRDRLYPNVEIPDILRDPSVRDLLRKPPKRYDFSLGRVSALDCLESQTLKIAAQAARLGDVPALEVLQRRFGRKIDFSKLPYYFSTVEMLEWAYSRSFIRNPAETLCKIMLIVGGRKSAQWMCRVFGLVLEQVHLFWACLASNGPMVSWLLTMPGIGVNRSVVTALVNNCSLTAIDAMIAHDPALAIQIANTAVSASKLVAYSMHAKRQGAPSPRELVEWLYARHPSGFTPGMLVIALQTAIDSEYVDTVAFLLESVTTIDWDLGAARLQISGSGLPKKRKRQLMSFVTACASSRAPPTQ</sequence>
<feature type="coiled-coil region" evidence="1">
    <location>
        <begin position="65"/>
        <end position="127"/>
    </location>
</feature>
<gene>
    <name evidence="3" type="ORF">HK105_205655</name>
</gene>
<proteinExistence type="predicted"/>
<reference evidence="3 4" key="1">
    <citation type="submission" date="2023-09" db="EMBL/GenBank/DDBJ databases">
        <title>Pangenome analysis of Batrachochytrium dendrobatidis and related Chytrids.</title>
        <authorList>
            <person name="Yacoub M.N."/>
            <person name="Stajich J.E."/>
            <person name="James T.Y."/>
        </authorList>
    </citation>
    <scope>NUCLEOTIDE SEQUENCE [LARGE SCALE GENOMIC DNA]</scope>
    <source>
        <strain evidence="3 4">JEL0888</strain>
    </source>
</reference>
<feature type="region of interest" description="Disordered" evidence="2">
    <location>
        <begin position="139"/>
        <end position="158"/>
    </location>
</feature>
<name>A0ABR4N5F6_9FUNG</name>
<dbReference type="Proteomes" id="UP001527925">
    <property type="component" value="Unassembled WGS sequence"/>
</dbReference>
<organism evidence="3 4">
    <name type="scientific">Polyrhizophydium stewartii</name>
    <dbReference type="NCBI Taxonomy" id="2732419"/>
    <lineage>
        <taxon>Eukaryota</taxon>
        <taxon>Fungi</taxon>
        <taxon>Fungi incertae sedis</taxon>
        <taxon>Chytridiomycota</taxon>
        <taxon>Chytridiomycota incertae sedis</taxon>
        <taxon>Chytridiomycetes</taxon>
        <taxon>Rhizophydiales</taxon>
        <taxon>Rhizophydiales incertae sedis</taxon>
        <taxon>Polyrhizophydium</taxon>
    </lineage>
</organism>
<evidence type="ECO:0000313" key="4">
    <source>
        <dbReference type="Proteomes" id="UP001527925"/>
    </source>
</evidence>
<accession>A0ABR4N5F6</accession>